<feature type="compositionally biased region" description="Basic and acidic residues" evidence="1">
    <location>
        <begin position="811"/>
        <end position="833"/>
    </location>
</feature>
<dbReference type="InterPro" id="IPR057480">
    <property type="entry name" value="MAP1A/B/S-like_MBL"/>
</dbReference>
<evidence type="ECO:0000259" key="3">
    <source>
        <dbReference type="Pfam" id="PF25281"/>
    </source>
</evidence>
<reference evidence="4 5" key="1">
    <citation type="journal article" date="2023" name="J. Hered.">
        <title>Chromosome-level genome of the wood stork (Mycteria americana) provides insight into avian chromosome evolution.</title>
        <authorList>
            <person name="Flamio R. Jr."/>
            <person name="Ramstad K.M."/>
        </authorList>
    </citation>
    <scope>NUCLEOTIDE SEQUENCE [LARGE SCALE GENOMIC DNA]</scope>
    <source>
        <strain evidence="4">JAX WOST 10</strain>
    </source>
</reference>
<dbReference type="InterPro" id="IPR056617">
    <property type="entry name" value="MAP1B/S_N"/>
</dbReference>
<comment type="caution">
    <text evidence="4">The sequence shown here is derived from an EMBL/GenBank/DDBJ whole genome shotgun (WGS) entry which is preliminary data.</text>
</comment>
<dbReference type="GO" id="GO:0007409">
    <property type="term" value="P:axonogenesis"/>
    <property type="evidence" value="ECO:0007669"/>
    <property type="project" value="TreeGrafter"/>
</dbReference>
<evidence type="ECO:0008006" key="6">
    <source>
        <dbReference type="Google" id="ProtNLM"/>
    </source>
</evidence>
<dbReference type="InterPro" id="IPR026074">
    <property type="entry name" value="MAP1"/>
</dbReference>
<dbReference type="GO" id="GO:0031114">
    <property type="term" value="P:regulation of microtubule depolymerization"/>
    <property type="evidence" value="ECO:0007669"/>
    <property type="project" value="TreeGrafter"/>
</dbReference>
<feature type="compositionally biased region" description="Low complexity" evidence="1">
    <location>
        <begin position="977"/>
        <end position="987"/>
    </location>
</feature>
<dbReference type="GO" id="GO:0003779">
    <property type="term" value="F:actin binding"/>
    <property type="evidence" value="ECO:0007669"/>
    <property type="project" value="TreeGrafter"/>
</dbReference>
<feature type="compositionally biased region" description="Basic and acidic residues" evidence="1">
    <location>
        <begin position="633"/>
        <end position="646"/>
    </location>
</feature>
<dbReference type="PANTHER" id="PTHR13843">
    <property type="entry name" value="MICROTUBULE-ASSOCIATED PROTEIN"/>
    <property type="match status" value="1"/>
</dbReference>
<dbReference type="Pfam" id="PF25281">
    <property type="entry name" value="MBL_MAP1B"/>
    <property type="match status" value="1"/>
</dbReference>
<dbReference type="GO" id="GO:0000226">
    <property type="term" value="P:microtubule cytoskeleton organization"/>
    <property type="evidence" value="ECO:0007669"/>
    <property type="project" value="InterPro"/>
</dbReference>
<feature type="compositionally biased region" description="Basic and acidic residues" evidence="1">
    <location>
        <begin position="662"/>
        <end position="684"/>
    </location>
</feature>
<dbReference type="GO" id="GO:0008017">
    <property type="term" value="F:microtubule binding"/>
    <property type="evidence" value="ECO:0007669"/>
    <property type="project" value="InterPro"/>
</dbReference>
<protein>
    <recommendedName>
        <fullName evidence="6">Microtubule-associated protein 1S</fullName>
    </recommendedName>
</protein>
<feature type="compositionally biased region" description="Pro residues" evidence="1">
    <location>
        <begin position="1246"/>
        <end position="1258"/>
    </location>
</feature>
<feature type="domain" description="Microtubule-associated protein 1B/S N-terminal" evidence="2">
    <location>
        <begin position="282"/>
        <end position="346"/>
    </location>
</feature>
<organism evidence="4 5">
    <name type="scientific">Mycteria americana</name>
    <name type="common">Wood stork</name>
    <dbReference type="NCBI Taxonomy" id="33587"/>
    <lineage>
        <taxon>Eukaryota</taxon>
        <taxon>Metazoa</taxon>
        <taxon>Chordata</taxon>
        <taxon>Craniata</taxon>
        <taxon>Vertebrata</taxon>
        <taxon>Euteleostomi</taxon>
        <taxon>Archelosauria</taxon>
        <taxon>Archosauria</taxon>
        <taxon>Dinosauria</taxon>
        <taxon>Saurischia</taxon>
        <taxon>Theropoda</taxon>
        <taxon>Coelurosauria</taxon>
        <taxon>Aves</taxon>
        <taxon>Neognathae</taxon>
        <taxon>Neoaves</taxon>
        <taxon>Aequornithes</taxon>
        <taxon>Ciconiiformes</taxon>
        <taxon>Ciconiidae</taxon>
        <taxon>Mycteria</taxon>
    </lineage>
</organism>
<dbReference type="PANTHER" id="PTHR13843:SF11">
    <property type="entry name" value="MICROTUBULE-ASSOCIATED PROTEIN 1S"/>
    <property type="match status" value="1"/>
</dbReference>
<dbReference type="Proteomes" id="UP001333110">
    <property type="component" value="Unassembled WGS sequence"/>
</dbReference>
<feature type="compositionally biased region" description="Basic and acidic residues" evidence="1">
    <location>
        <begin position="1323"/>
        <end position="1337"/>
    </location>
</feature>
<evidence type="ECO:0000313" key="5">
    <source>
        <dbReference type="Proteomes" id="UP001333110"/>
    </source>
</evidence>
<accession>A0AAN7MNH7</accession>
<keyword evidence="5" id="KW-1185">Reference proteome</keyword>
<feature type="compositionally biased region" description="Polar residues" evidence="1">
    <location>
        <begin position="1195"/>
        <end position="1208"/>
    </location>
</feature>
<dbReference type="GO" id="GO:0005829">
    <property type="term" value="C:cytosol"/>
    <property type="evidence" value="ECO:0007669"/>
    <property type="project" value="TreeGrafter"/>
</dbReference>
<evidence type="ECO:0000256" key="1">
    <source>
        <dbReference type="SAM" id="MobiDB-lite"/>
    </source>
</evidence>
<gene>
    <name evidence="4" type="ORF">QYF61_016187</name>
</gene>
<dbReference type="GO" id="GO:0005875">
    <property type="term" value="C:microtubule associated complex"/>
    <property type="evidence" value="ECO:0007669"/>
    <property type="project" value="TreeGrafter"/>
</dbReference>
<dbReference type="GO" id="GO:0043025">
    <property type="term" value="C:neuronal cell body"/>
    <property type="evidence" value="ECO:0007669"/>
    <property type="project" value="TreeGrafter"/>
</dbReference>
<sequence>MAAAAARAAGAAEGAGRAAAAAVPVPPPGPAAGPRRYSLLAIVGGGCHRPGLLAAALQQLERGIRSWDIDLSSCNLDEQLKLFVSRHSATFSSIVKGQRTLHHRGDVLETLVLLNPSDKSLCDELRNLITDVSQHKLLVFAGPCVEETGELMLQTGCFSLRDFIQIFTDKEVRCRGGELGWGTPREELPAPRPGCRFAGGGGRGLALPERLSAHVLRRLGGEPGTAAARAGSRPSRLLRGQPRCLSCRHVPPTVGLGKGQWGWGGRRGGDRPHPGPEPRLGVGDILSSADPSAKARLTISCPDFGEWRDSGLDHHNLQDFIELRYNPGCVLPEMEGLEEFMEYLSESLEPQSPFDLLEPPTMVGFLKLSKPCCYIFPGGRGDSAFFAVNGFNVLVNGGSNPKSSFWKLVRHLDRIDSILVTHVGTDSLPGVNSLLQRKLAELEEDPSQGSQGNGDWAKNLISPELGVVFLNASEKLKDIEGNSRVLKSCDEAALTLHYLEKLGIRPNPLARDSGPRAEPTVLFQKMGVGRLDMYILNPVKGTKELEFLLQQWSGNSYPKEQDLPLQCLTSVCALLVWHPVSPSEKIIRVLFPGCTPQGRILEGLEKVKHLEFLKHPVVTKNDLKAPLASQPEKPLKQRRAESKESLKSASKLSLVDAGASVPKEKAPKVERKELKAGSKEKPKSLGETARAGSEEEKAKDARAKLDSSMEKLKADTKPKLSKEKAVPKKEPVPRKEEKKPPKKDEGAEAKGEAKKEVKVVKKEVKAETLRKDTKESKAEAKAPAKTLARKTPVPETRKPLAKAGSIKKPPLKKEPEKPKAKAPREAGGRKEPGTLDGSKSSSPEDMLPEAERGRGAASPGAGGRRRKEESTDEGITTAESELEPSPLENGGAGGPAGPGDSSCLENGLEDPDSPQRFRYLESSPLRAICPPSPLAKTPKSDRSVNFDLTPTGMLNHGPEGGEDACGSSEEKTLEMMSPASSGPASAGHTPFHQSPVDDGTEEPGAGTNRQPNPWPPVGGKASQDGSGSSQEKQAGCLSLSPFKDDVPDVSPTITTPSLPAEVGSPHSTEVDESLSVSFEQVLPPVSESPPEEGRRSRGTGGTPEPEATKGGLSLPLRPCHHPPRADGDAVLRPDRRSDSPHDVDLCLVSPCEFEHPKSERSPSAAASPRELSDSDPSQELVQRRGRPRQPAGETPPTSVSESLPTLSDSDVPPVTEDCPSILADGLESDEDSEQPARGVARARDPLPAPMKDPCPIPAQPGICMVDPEALPAEQTRAGKKEPPGKVKRTPSRVGSAPAAPRAEPPRHPTLAPKARGPTSSARDAGDKARLPPGDKKGPSGGDIRTPGTTRSAGARPPAGAGRASPAGTRAAAPPGPPIYVDLAYLPGSWSARTVDEEFFRRIRSLCYVVSGDDHLKEGVLRSLLDALLAGKHQWGTDIQVSPPTPPPDTRSGGISSLPVLGSGGGGVSQRGDAVRGVSPQVTLIPTFDSLVMHEWYQETHDRQQELGITVLGSNSTVAMQDETFPACKVEF</sequence>
<evidence type="ECO:0000313" key="4">
    <source>
        <dbReference type="EMBL" id="KAK4807956.1"/>
    </source>
</evidence>
<feature type="domain" description="Microtubule-associated protein 1B/S N-terminal" evidence="2">
    <location>
        <begin position="42"/>
        <end position="173"/>
    </location>
</feature>
<feature type="compositionally biased region" description="Basic and acidic residues" evidence="1">
    <location>
        <begin position="692"/>
        <end position="782"/>
    </location>
</feature>
<dbReference type="GO" id="GO:0016358">
    <property type="term" value="P:dendrite development"/>
    <property type="evidence" value="ECO:0007669"/>
    <property type="project" value="TreeGrafter"/>
</dbReference>
<feature type="compositionally biased region" description="Polar residues" evidence="1">
    <location>
        <begin position="1023"/>
        <end position="1032"/>
    </location>
</feature>
<dbReference type="GO" id="GO:0005874">
    <property type="term" value="C:microtubule"/>
    <property type="evidence" value="ECO:0007669"/>
    <property type="project" value="InterPro"/>
</dbReference>
<feature type="compositionally biased region" description="Low complexity" evidence="1">
    <location>
        <begin position="1349"/>
        <end position="1372"/>
    </location>
</feature>
<feature type="region of interest" description="Disordered" evidence="1">
    <location>
        <begin position="623"/>
        <end position="1373"/>
    </location>
</feature>
<name>A0AAN7MNH7_MYCAM</name>
<dbReference type="Pfam" id="PF23415">
    <property type="entry name" value="MAPB1_N"/>
    <property type="match status" value="2"/>
</dbReference>
<feature type="compositionally biased region" description="Basic and acidic residues" evidence="1">
    <location>
        <begin position="1123"/>
        <end position="1144"/>
    </location>
</feature>
<proteinExistence type="predicted"/>
<feature type="domain" description="Microtubule-associated protein 1A/B/S-like MBL-like" evidence="3">
    <location>
        <begin position="352"/>
        <end position="624"/>
    </location>
</feature>
<dbReference type="EMBL" id="JAUNZN010000026">
    <property type="protein sequence ID" value="KAK4807956.1"/>
    <property type="molecule type" value="Genomic_DNA"/>
</dbReference>
<dbReference type="GO" id="GO:0045202">
    <property type="term" value="C:synapse"/>
    <property type="evidence" value="ECO:0007669"/>
    <property type="project" value="TreeGrafter"/>
</dbReference>
<dbReference type="GO" id="GO:0030425">
    <property type="term" value="C:dendrite"/>
    <property type="evidence" value="ECO:0007669"/>
    <property type="project" value="TreeGrafter"/>
</dbReference>
<evidence type="ECO:0000259" key="2">
    <source>
        <dbReference type="Pfam" id="PF23415"/>
    </source>
</evidence>